<evidence type="ECO:0000256" key="4">
    <source>
        <dbReference type="ARBA" id="ARBA00023136"/>
    </source>
</evidence>
<dbReference type="PANTHER" id="PTHR23503:SF49">
    <property type="entry name" value="MAJOR FACILITATOR SUPERFAMILY (MFS) PROFILE DOMAIN-CONTAINING PROTEIN"/>
    <property type="match status" value="1"/>
</dbReference>
<evidence type="ECO:0000256" key="2">
    <source>
        <dbReference type="ARBA" id="ARBA00022692"/>
    </source>
</evidence>
<feature type="transmembrane region" description="Helical" evidence="5">
    <location>
        <begin position="250"/>
        <end position="270"/>
    </location>
</feature>
<dbReference type="InterPro" id="IPR020846">
    <property type="entry name" value="MFS_dom"/>
</dbReference>
<comment type="subcellular location">
    <subcellularLocation>
        <location evidence="1">Membrane</location>
        <topology evidence="1">Multi-pass membrane protein</topology>
    </subcellularLocation>
</comment>
<protein>
    <submittedName>
        <fullName evidence="8">Major facilitator superfamily (MFS) profile domain-containing protein</fullName>
    </submittedName>
</protein>
<dbReference type="WBParaSite" id="PSU_v2.g21277.t1">
    <property type="protein sequence ID" value="PSU_v2.g21277.t1"/>
    <property type="gene ID" value="PSU_v2.g21277"/>
</dbReference>
<evidence type="ECO:0000256" key="3">
    <source>
        <dbReference type="ARBA" id="ARBA00022989"/>
    </source>
</evidence>
<accession>A0A914YQF6</accession>
<keyword evidence="7" id="KW-1185">Reference proteome</keyword>
<dbReference type="GO" id="GO:0015149">
    <property type="term" value="F:hexose transmembrane transporter activity"/>
    <property type="evidence" value="ECO:0007669"/>
    <property type="project" value="TreeGrafter"/>
</dbReference>
<dbReference type="PANTHER" id="PTHR23503">
    <property type="entry name" value="SOLUTE CARRIER FAMILY 2"/>
    <property type="match status" value="1"/>
</dbReference>
<keyword evidence="3 5" id="KW-1133">Transmembrane helix</keyword>
<feature type="domain" description="Major facilitator superfamily (MFS) profile" evidence="6">
    <location>
        <begin position="1"/>
        <end position="395"/>
    </location>
</feature>
<dbReference type="Proteomes" id="UP000887577">
    <property type="component" value="Unplaced"/>
</dbReference>
<evidence type="ECO:0000313" key="7">
    <source>
        <dbReference type="Proteomes" id="UP000887577"/>
    </source>
</evidence>
<dbReference type="Pfam" id="PF00083">
    <property type="entry name" value="Sugar_tr"/>
    <property type="match status" value="1"/>
</dbReference>
<name>A0A914YQF6_9BILA</name>
<dbReference type="InterPro" id="IPR036259">
    <property type="entry name" value="MFS_trans_sf"/>
</dbReference>
<dbReference type="SUPFAM" id="SSF103473">
    <property type="entry name" value="MFS general substrate transporter"/>
    <property type="match status" value="1"/>
</dbReference>
<feature type="transmembrane region" description="Helical" evidence="5">
    <location>
        <begin position="214"/>
        <end position="238"/>
    </location>
</feature>
<proteinExistence type="predicted"/>
<dbReference type="InterPro" id="IPR045263">
    <property type="entry name" value="GLUT"/>
</dbReference>
<organism evidence="7 8">
    <name type="scientific">Panagrolaimus superbus</name>
    <dbReference type="NCBI Taxonomy" id="310955"/>
    <lineage>
        <taxon>Eukaryota</taxon>
        <taxon>Metazoa</taxon>
        <taxon>Ecdysozoa</taxon>
        <taxon>Nematoda</taxon>
        <taxon>Chromadorea</taxon>
        <taxon>Rhabditida</taxon>
        <taxon>Tylenchina</taxon>
        <taxon>Panagrolaimomorpha</taxon>
        <taxon>Panagrolaimoidea</taxon>
        <taxon>Panagrolaimidae</taxon>
        <taxon>Panagrolaimus</taxon>
    </lineage>
</organism>
<feature type="transmembrane region" description="Helical" evidence="5">
    <location>
        <begin position="39"/>
        <end position="60"/>
    </location>
</feature>
<feature type="transmembrane region" description="Helical" evidence="5">
    <location>
        <begin position="277"/>
        <end position="296"/>
    </location>
</feature>
<feature type="transmembrane region" description="Helical" evidence="5">
    <location>
        <begin position="308"/>
        <end position="329"/>
    </location>
</feature>
<dbReference type="Gene3D" id="1.20.1250.20">
    <property type="entry name" value="MFS general substrate transporter like domains"/>
    <property type="match status" value="1"/>
</dbReference>
<sequence length="422" mass="46635">MDDSKISLIRGIYNSIYYAGQILGAVLGPHFPDKYGRKIAYIGTTIFMTTSCAIQMAATLTNYPEILIFGRFIGALFAPMNDAVMLLYCQETTTPKMRGVLSSLFTTGYSVMALIGMILGMKNILGNHLTILLAVPIPLGIIGCIYLFFLQETPKFLMITKRDRNAALKSLTFYQGEKSENEEILDNYLSEANEQSDTPSLLDLVKIPHLRKSVIIGNASLMLVLPFFSILLSSTYFMEKVGIDDQNAQFASTLCAVVLIIACFVATYLLKTFGRRTLLLIFGIFGILFLSVFAAAGKFISLKYISMAGLFGYIICFGLSLGPISFSIASELVPLQYRSSIICIVFSLNSIFVVVTNVAVEPLFEAIGSIAFIPLFIAPCIISLIYLYFSLPETKDCETYEIVQMLKGGKTRVINDKINTNF</sequence>
<feature type="transmembrane region" description="Helical" evidence="5">
    <location>
        <begin position="341"/>
        <end position="360"/>
    </location>
</feature>
<feature type="transmembrane region" description="Helical" evidence="5">
    <location>
        <begin position="366"/>
        <end position="389"/>
    </location>
</feature>
<dbReference type="PROSITE" id="PS50850">
    <property type="entry name" value="MFS"/>
    <property type="match status" value="1"/>
</dbReference>
<evidence type="ECO:0000259" key="6">
    <source>
        <dbReference type="PROSITE" id="PS50850"/>
    </source>
</evidence>
<evidence type="ECO:0000256" key="5">
    <source>
        <dbReference type="SAM" id="Phobius"/>
    </source>
</evidence>
<keyword evidence="2 5" id="KW-0812">Transmembrane</keyword>
<evidence type="ECO:0000256" key="1">
    <source>
        <dbReference type="ARBA" id="ARBA00004141"/>
    </source>
</evidence>
<evidence type="ECO:0000313" key="8">
    <source>
        <dbReference type="WBParaSite" id="PSU_v2.g21277.t1"/>
    </source>
</evidence>
<reference evidence="8" key="1">
    <citation type="submission" date="2022-11" db="UniProtKB">
        <authorList>
            <consortium name="WormBaseParasite"/>
        </authorList>
    </citation>
    <scope>IDENTIFICATION</scope>
</reference>
<feature type="transmembrane region" description="Helical" evidence="5">
    <location>
        <begin position="66"/>
        <end position="88"/>
    </location>
</feature>
<keyword evidence="4 5" id="KW-0472">Membrane</keyword>
<feature type="transmembrane region" description="Helical" evidence="5">
    <location>
        <begin position="100"/>
        <end position="119"/>
    </location>
</feature>
<dbReference type="InterPro" id="IPR005828">
    <property type="entry name" value="MFS_sugar_transport-like"/>
</dbReference>
<dbReference type="GO" id="GO:0016020">
    <property type="term" value="C:membrane"/>
    <property type="evidence" value="ECO:0007669"/>
    <property type="project" value="UniProtKB-SubCell"/>
</dbReference>
<feature type="transmembrane region" description="Helical" evidence="5">
    <location>
        <begin position="131"/>
        <end position="150"/>
    </location>
</feature>
<dbReference type="AlphaFoldDB" id="A0A914YQF6"/>